<evidence type="ECO:0000313" key="7">
    <source>
        <dbReference type="EMBL" id="NRD22637.1"/>
    </source>
</evidence>
<evidence type="ECO:0000256" key="5">
    <source>
        <dbReference type="SAM" id="MobiDB-lite"/>
    </source>
</evidence>
<feature type="compositionally biased region" description="Gly residues" evidence="5">
    <location>
        <begin position="154"/>
        <end position="172"/>
    </location>
</feature>
<feature type="region of interest" description="Disordered" evidence="5">
    <location>
        <begin position="154"/>
        <end position="174"/>
    </location>
</feature>
<reference evidence="7 8" key="1">
    <citation type="journal article" date="2015" name="Int. J. Syst. Evol. Microbiol.">
        <title>Winogradskyella litoriviva sp. nov., isolated from coastal seawater.</title>
        <authorList>
            <person name="Nedashkovskaya O.I."/>
            <person name="Kukhlevskiy A.D."/>
            <person name="Zhukova N.V."/>
            <person name="Kim S.J."/>
            <person name="Rhee S.K."/>
            <person name="Mikhailov V.V."/>
        </authorList>
    </citation>
    <scope>NUCLEOTIDE SEQUENCE [LARGE SCALE GENOMIC DNA]</scope>
    <source>
        <strain evidence="7 8">KMM6491</strain>
    </source>
</reference>
<evidence type="ECO:0000313" key="8">
    <source>
        <dbReference type="Proteomes" id="UP000805085"/>
    </source>
</evidence>
<dbReference type="Pfam" id="PF11845">
    <property type="entry name" value="Tll0287-like"/>
    <property type="match status" value="1"/>
</dbReference>
<feature type="domain" description="Cytochrome c" evidence="6">
    <location>
        <begin position="36"/>
        <end position="133"/>
    </location>
</feature>
<dbReference type="InterPro" id="IPR009056">
    <property type="entry name" value="Cyt_c-like_dom"/>
</dbReference>
<sequence>MKKSIGLLVLMAVLMNCNSNKKKNDTYSNVGKTAVESNHPGKKLMETNCYICHNPTATEANRIGPPMIAIKKHYIDENTTKEDFIASMQAWIKNPNEADAKMFGAVKRFGVMPKQAYPEKTIAQIAEYMYDFEIEQPEWFEEHFNKENGNHNGKGMGNGKGHGKGNGMGNGKGIHKQQAETNFKDLPYGERGLKYALTTKAVLGKNLMGTIQKKGTIEALSFCNERAYPLTDSMAVVHNASIKRVSDKPRNPNNKANTEELGYINTFKKVVANKEEASPIVKEMDNKVKVYYPITTNTMCLQCHGKPNETLENSTLTKIKSLYPMDKAIGYNVNEVRGIWSITFDK</sequence>
<protein>
    <submittedName>
        <fullName evidence="7">DUF3365 domain-containing protein</fullName>
    </submittedName>
</protein>
<accession>A0ABX2E333</accession>
<keyword evidence="8" id="KW-1185">Reference proteome</keyword>
<dbReference type="PROSITE" id="PS51007">
    <property type="entry name" value="CYTC"/>
    <property type="match status" value="1"/>
</dbReference>
<keyword evidence="3 4" id="KW-0408">Iron</keyword>
<dbReference type="Gene3D" id="1.10.760.10">
    <property type="entry name" value="Cytochrome c-like domain"/>
    <property type="match status" value="1"/>
</dbReference>
<evidence type="ECO:0000256" key="4">
    <source>
        <dbReference type="PROSITE-ProRule" id="PRU00433"/>
    </source>
</evidence>
<dbReference type="RefSeq" id="WP_173300302.1">
    <property type="nucleotide sequence ID" value="NZ_JABRWQ010000002.1"/>
</dbReference>
<keyword evidence="1 4" id="KW-0349">Heme</keyword>
<name>A0ABX2E333_9FLAO</name>
<evidence type="ECO:0000256" key="2">
    <source>
        <dbReference type="ARBA" id="ARBA00022723"/>
    </source>
</evidence>
<gene>
    <name evidence="7" type="ORF">HNV10_05255</name>
</gene>
<keyword evidence="2 4" id="KW-0479">Metal-binding</keyword>
<dbReference type="Proteomes" id="UP000805085">
    <property type="component" value="Unassembled WGS sequence"/>
</dbReference>
<evidence type="ECO:0000256" key="1">
    <source>
        <dbReference type="ARBA" id="ARBA00022617"/>
    </source>
</evidence>
<dbReference type="SUPFAM" id="SSF46626">
    <property type="entry name" value="Cytochrome c"/>
    <property type="match status" value="1"/>
</dbReference>
<organism evidence="7 8">
    <name type="scientific">Winogradskyella litoriviva</name>
    <dbReference type="NCBI Taxonomy" id="1220182"/>
    <lineage>
        <taxon>Bacteria</taxon>
        <taxon>Pseudomonadati</taxon>
        <taxon>Bacteroidota</taxon>
        <taxon>Flavobacteriia</taxon>
        <taxon>Flavobacteriales</taxon>
        <taxon>Flavobacteriaceae</taxon>
        <taxon>Winogradskyella</taxon>
    </lineage>
</organism>
<dbReference type="EMBL" id="JABRWQ010000002">
    <property type="protein sequence ID" value="NRD22637.1"/>
    <property type="molecule type" value="Genomic_DNA"/>
</dbReference>
<proteinExistence type="predicted"/>
<dbReference type="InterPro" id="IPR036909">
    <property type="entry name" value="Cyt_c-like_dom_sf"/>
</dbReference>
<evidence type="ECO:0000256" key="3">
    <source>
        <dbReference type="ARBA" id="ARBA00023004"/>
    </source>
</evidence>
<evidence type="ECO:0000259" key="6">
    <source>
        <dbReference type="PROSITE" id="PS51007"/>
    </source>
</evidence>
<dbReference type="InterPro" id="IPR021796">
    <property type="entry name" value="Tll0287-like_dom"/>
</dbReference>
<comment type="caution">
    <text evidence="7">The sequence shown here is derived from an EMBL/GenBank/DDBJ whole genome shotgun (WGS) entry which is preliminary data.</text>
</comment>